<evidence type="ECO:0000313" key="3">
    <source>
        <dbReference type="Proteomes" id="UP000279336"/>
    </source>
</evidence>
<dbReference type="Pfam" id="PF13630">
    <property type="entry name" value="SdpI"/>
    <property type="match status" value="1"/>
</dbReference>
<gene>
    <name evidence="2" type="ORF">D7U36_06255</name>
</gene>
<protein>
    <submittedName>
        <fullName evidence="2">SdpI family protein</fullName>
    </submittedName>
</protein>
<keyword evidence="1" id="KW-0472">Membrane</keyword>
<dbReference type="EMBL" id="RCIW01000008">
    <property type="protein sequence ID" value="RLP10171.1"/>
    <property type="molecule type" value="Genomic_DNA"/>
</dbReference>
<feature type="transmembrane region" description="Helical" evidence="1">
    <location>
        <begin position="77"/>
        <end position="96"/>
    </location>
</feature>
<dbReference type="InterPro" id="IPR025962">
    <property type="entry name" value="SdpI/YhfL"/>
</dbReference>
<evidence type="ECO:0000256" key="1">
    <source>
        <dbReference type="SAM" id="Phobius"/>
    </source>
</evidence>
<dbReference type="OrthoDB" id="3842351at2"/>
<name>A0A8B3FSY5_9ACTN</name>
<accession>A0A8B3FSY5</accession>
<feature type="transmembrane region" description="Helical" evidence="1">
    <location>
        <begin position="20"/>
        <end position="41"/>
    </location>
</feature>
<proteinExistence type="predicted"/>
<keyword evidence="1" id="KW-0812">Transmembrane</keyword>
<sequence length="142" mass="15371">MTRHGLKDARSNKMTGVSVTAWVMFGLNIVTPVSVAVTSLVQSRPKAKPTHWAGIRVAATMRSPAAWRVAHRAAFRWSRFDLIGVCGAALICLLLLRARWLVLAECVLYACCLVSLALNTWHAVKAAEAVGSLDAAGRSCRN</sequence>
<keyword evidence="1" id="KW-1133">Transmembrane helix</keyword>
<dbReference type="AlphaFoldDB" id="A0A8B3FSY5"/>
<feature type="transmembrane region" description="Helical" evidence="1">
    <location>
        <begin position="102"/>
        <end position="121"/>
    </location>
</feature>
<comment type="caution">
    <text evidence="2">The sequence shown here is derived from an EMBL/GenBank/DDBJ whole genome shotgun (WGS) entry which is preliminary data.</text>
</comment>
<evidence type="ECO:0000313" key="2">
    <source>
        <dbReference type="EMBL" id="RLP10171.1"/>
    </source>
</evidence>
<dbReference type="RefSeq" id="WP_119161613.1">
    <property type="nucleotide sequence ID" value="NZ_RCIV01000006.1"/>
</dbReference>
<reference evidence="2 3" key="1">
    <citation type="submission" date="2018-10" db="EMBL/GenBank/DDBJ databases">
        <title>Propionibacterium australiense Genome Sequencing and Assembly.</title>
        <authorList>
            <person name="Bernier A.-M."/>
            <person name="Bernard K."/>
        </authorList>
    </citation>
    <scope>NUCLEOTIDE SEQUENCE [LARGE SCALE GENOMIC DNA]</scope>
    <source>
        <strain evidence="2 3">NML98A078</strain>
    </source>
</reference>
<dbReference type="Proteomes" id="UP000279336">
    <property type="component" value="Unassembled WGS sequence"/>
</dbReference>
<organism evidence="2 3">
    <name type="scientific">Propionibacterium australiense</name>
    <dbReference type="NCBI Taxonomy" id="119981"/>
    <lineage>
        <taxon>Bacteria</taxon>
        <taxon>Bacillati</taxon>
        <taxon>Actinomycetota</taxon>
        <taxon>Actinomycetes</taxon>
        <taxon>Propionibacteriales</taxon>
        <taxon>Propionibacteriaceae</taxon>
        <taxon>Propionibacterium</taxon>
    </lineage>
</organism>